<sequence>MQKRQKLFDEIICVLSYPFSPQPSEIMKLLLAENQHGETVAEFITDLCPLYQRCKFVDLKTIYGIITQKEAILAEAAVQHARQICSFISNSHIHNVYLFISEALVKRELGTLNAFAELNKKQLKPQAKATAT</sequence>
<comment type="caution">
    <text evidence="1">The sequence shown here is derived from an EMBL/GenBank/DDBJ whole genome shotgun (WGS) entry which is preliminary data.</text>
</comment>
<name>A0A0V1CSY4_TRIBR</name>
<dbReference type="Proteomes" id="UP000054653">
    <property type="component" value="Unassembled WGS sequence"/>
</dbReference>
<dbReference type="AlphaFoldDB" id="A0A0V1CSY4"/>
<evidence type="ECO:0000313" key="1">
    <source>
        <dbReference type="EMBL" id="KRY52401.1"/>
    </source>
</evidence>
<proteinExistence type="predicted"/>
<evidence type="ECO:0000313" key="2">
    <source>
        <dbReference type="Proteomes" id="UP000054653"/>
    </source>
</evidence>
<organism evidence="1 2">
    <name type="scientific">Trichinella britovi</name>
    <name type="common">Parasitic roundworm</name>
    <dbReference type="NCBI Taxonomy" id="45882"/>
    <lineage>
        <taxon>Eukaryota</taxon>
        <taxon>Metazoa</taxon>
        <taxon>Ecdysozoa</taxon>
        <taxon>Nematoda</taxon>
        <taxon>Enoplea</taxon>
        <taxon>Dorylaimia</taxon>
        <taxon>Trichinellida</taxon>
        <taxon>Trichinellidae</taxon>
        <taxon>Trichinella</taxon>
    </lineage>
</organism>
<accession>A0A0V1CSY4</accession>
<reference evidence="1 2" key="1">
    <citation type="submission" date="2015-01" db="EMBL/GenBank/DDBJ databases">
        <title>Evolution of Trichinella species and genotypes.</title>
        <authorList>
            <person name="Korhonen P.K."/>
            <person name="Edoardo P."/>
            <person name="Giuseppe L.R."/>
            <person name="Gasser R.B."/>
        </authorList>
    </citation>
    <scope>NUCLEOTIDE SEQUENCE [LARGE SCALE GENOMIC DNA]</scope>
    <source>
        <strain evidence="1">ISS120</strain>
    </source>
</reference>
<keyword evidence="2" id="KW-1185">Reference proteome</keyword>
<gene>
    <name evidence="1" type="ORF">T03_6994</name>
</gene>
<protein>
    <submittedName>
        <fullName evidence="1">Uncharacterized protein</fullName>
    </submittedName>
</protein>
<dbReference type="EMBL" id="JYDI01000105">
    <property type="protein sequence ID" value="KRY52401.1"/>
    <property type="molecule type" value="Genomic_DNA"/>
</dbReference>